<evidence type="ECO:0000313" key="3">
    <source>
        <dbReference type="Proteomes" id="UP001300502"/>
    </source>
</evidence>
<proteinExistence type="predicted"/>
<evidence type="ECO:0000256" key="1">
    <source>
        <dbReference type="SAM" id="MobiDB-lite"/>
    </source>
</evidence>
<feature type="compositionally biased region" description="Basic and acidic residues" evidence="1">
    <location>
        <begin position="74"/>
        <end position="85"/>
    </location>
</feature>
<keyword evidence="3" id="KW-1185">Reference proteome</keyword>
<dbReference type="Proteomes" id="UP001300502">
    <property type="component" value="Unassembled WGS sequence"/>
</dbReference>
<gene>
    <name evidence="2" type="ORF">GAYE_SCF01G2052</name>
</gene>
<feature type="compositionally biased region" description="Low complexity" evidence="1">
    <location>
        <begin position="127"/>
        <end position="146"/>
    </location>
</feature>
<dbReference type="EMBL" id="JANCYU010000021">
    <property type="protein sequence ID" value="KAK4524153.1"/>
    <property type="molecule type" value="Genomic_DNA"/>
</dbReference>
<feature type="compositionally biased region" description="Pro residues" evidence="1">
    <location>
        <begin position="333"/>
        <end position="346"/>
    </location>
</feature>
<protein>
    <submittedName>
        <fullName evidence="2">Uncharacterized protein</fullName>
    </submittedName>
</protein>
<feature type="compositionally biased region" description="Pro residues" evidence="1">
    <location>
        <begin position="310"/>
        <end position="319"/>
    </location>
</feature>
<comment type="caution">
    <text evidence="2">The sequence shown here is derived from an EMBL/GenBank/DDBJ whole genome shotgun (WGS) entry which is preliminary data.</text>
</comment>
<accession>A0AAV9I9W7</accession>
<feature type="compositionally biased region" description="Low complexity" evidence="1">
    <location>
        <begin position="15"/>
        <end position="28"/>
    </location>
</feature>
<evidence type="ECO:0000313" key="2">
    <source>
        <dbReference type="EMBL" id="KAK4524153.1"/>
    </source>
</evidence>
<dbReference type="AlphaFoldDB" id="A0AAV9I9W7"/>
<sequence>MNFSLPQETNRKPATESSQNKTTTTSSSIRSDVSLPDKLKPIPVESVILFKKQQKKKSFLQKVFSCFYAEEEKEQEKKPVKRESPKPIQQVILPGTGQPPKGVAPWERSGKKPQRSPSASQGSKQATTTENESTKSGNSNKSGGSSAAPWQSGLRKKNRRVDESYSSFSIPDELLKHRNAPLNGKTGAEVKQSTGEEVNVTFQGATTMATAPHNTRNSDTTMSTSNTKTVEINSETSGKNNNSVAPPPPPPPANKNTATLGVTQPAPPPPPSSSYSHSGVKQAVTNTSPQPDGLADKQNVNSAATTTTTLPPPPPPPLPKSGALQNGTKAASPAPPPPPPPPTKRT</sequence>
<feature type="compositionally biased region" description="Polar residues" evidence="1">
    <location>
        <begin position="191"/>
        <end position="244"/>
    </location>
</feature>
<feature type="compositionally biased region" description="Polar residues" evidence="1">
    <location>
        <begin position="115"/>
        <end position="126"/>
    </location>
</feature>
<feature type="region of interest" description="Disordered" evidence="1">
    <location>
        <begin position="71"/>
        <end position="346"/>
    </location>
</feature>
<reference evidence="2 3" key="1">
    <citation type="submission" date="2022-07" db="EMBL/GenBank/DDBJ databases">
        <title>Genome-wide signatures of adaptation to extreme environments.</title>
        <authorList>
            <person name="Cho C.H."/>
            <person name="Yoon H.S."/>
        </authorList>
    </citation>
    <scope>NUCLEOTIDE SEQUENCE [LARGE SCALE GENOMIC DNA]</scope>
    <source>
        <strain evidence="2 3">108.79 E11</strain>
    </source>
</reference>
<organism evidence="2 3">
    <name type="scientific">Galdieria yellowstonensis</name>
    <dbReference type="NCBI Taxonomy" id="3028027"/>
    <lineage>
        <taxon>Eukaryota</taxon>
        <taxon>Rhodophyta</taxon>
        <taxon>Bangiophyceae</taxon>
        <taxon>Galdieriales</taxon>
        <taxon>Galdieriaceae</taxon>
        <taxon>Galdieria</taxon>
    </lineage>
</organism>
<name>A0AAV9I9W7_9RHOD</name>
<feature type="region of interest" description="Disordered" evidence="1">
    <location>
        <begin position="1"/>
        <end position="40"/>
    </location>
</feature>